<dbReference type="AlphaFoldDB" id="A0A831W7E2"/>
<accession>A0A831W7E2</accession>
<name>A0A831W7E2_9GAMM</name>
<dbReference type="Proteomes" id="UP000886339">
    <property type="component" value="Unassembled WGS sequence"/>
</dbReference>
<evidence type="ECO:0000313" key="1">
    <source>
        <dbReference type="EMBL" id="HEC05628.1"/>
    </source>
</evidence>
<comment type="caution">
    <text evidence="1">The sequence shown here is derived from an EMBL/GenBank/DDBJ whole genome shotgun (WGS) entry which is preliminary data.</text>
</comment>
<sequence length="270" mass="29974">MFSLLFKRKPPLDEASLLWLFDVFGWSLRNFSPAVFYQQIRLVLPTNEFFPGKVDSVQGMAELVFDRVAEYAGMAHWPWQVVEQSHCHLEAVMPPVGAAQGFPGARRLMPVDGQAMPVVYDGRHIGNPEALIAGFAHRLGQYLGYTAKEPPPGGVENWSQATEVLAVYLGFGLMFANSAFVFPPGGCSSCGTSVSREGALSQWDYTYALAIFSVLKGVPPRQVRPHLKKSLRGYFQRCVADVNSRKQLLQHLQGMVDRDDQNLVADRAQA</sequence>
<proteinExistence type="predicted"/>
<dbReference type="EMBL" id="DRLF01000087">
    <property type="protein sequence ID" value="HEC05628.1"/>
    <property type="molecule type" value="Genomic_DNA"/>
</dbReference>
<protein>
    <submittedName>
        <fullName evidence="1">Uncharacterized protein</fullName>
    </submittedName>
</protein>
<reference evidence="1" key="1">
    <citation type="journal article" date="2020" name="mSystems">
        <title>Genome- and Community-Level Interaction Insights into Carbon Utilization and Element Cycling Functions of Hydrothermarchaeota in Hydrothermal Sediment.</title>
        <authorList>
            <person name="Zhou Z."/>
            <person name="Liu Y."/>
            <person name="Xu W."/>
            <person name="Pan J."/>
            <person name="Luo Z.H."/>
            <person name="Li M."/>
        </authorList>
    </citation>
    <scope>NUCLEOTIDE SEQUENCE [LARGE SCALE GENOMIC DNA]</scope>
    <source>
        <strain evidence="1">HyVt-458</strain>
    </source>
</reference>
<organism evidence="1">
    <name type="scientific">Thiolapillus brandeum</name>
    <dbReference type="NCBI Taxonomy" id="1076588"/>
    <lineage>
        <taxon>Bacteria</taxon>
        <taxon>Pseudomonadati</taxon>
        <taxon>Pseudomonadota</taxon>
        <taxon>Gammaproteobacteria</taxon>
        <taxon>Chromatiales</taxon>
        <taxon>Sedimenticolaceae</taxon>
        <taxon>Thiolapillus</taxon>
    </lineage>
</organism>
<gene>
    <name evidence="1" type="ORF">ENJ12_02160</name>
</gene>